<evidence type="ECO:0000256" key="4">
    <source>
        <dbReference type="ARBA" id="ARBA00004466"/>
    </source>
</evidence>
<evidence type="ECO:0000256" key="14">
    <source>
        <dbReference type="ARBA" id="ARBA00022989"/>
    </source>
</evidence>
<proteinExistence type="inferred from homology"/>
<sequence length="368" mass="39065">MRPSSLVPLLGFLLQMAETSEVTNATTSSVNATTPIGSSAATTRPGTSSISVPSITTATKSSSFTTSAAPTTLQMTSKTTLAPTTTDVSILTFSKSTEAPTETKPSATPASIVTSPHTETWSTATTPAPTATAKEASSTLPSPGTTHTRANTPEITAGGSTISAKVETHKTSQTPDTGTLSTAPTEQPTTTPQPSVSVTTKDTIEICFNHEGIEVEGVLVTQLCKILKTMNQTAVCYLPSNTAGSSSRVLTHGEVDRGVVKKLYNELNDVSGSQSPYNTTLIAILLPCVALLLIIIGFALYAYCHGRSYKKNQQQLTEELQTVENGYHDNPTLEVMEGLQEEKKVFNEFNDSWIVPYDSLPDEEDTHL</sequence>
<feature type="compositionally biased region" description="Low complexity" evidence="19">
    <location>
        <begin position="179"/>
        <end position="197"/>
    </location>
</feature>
<dbReference type="GO" id="GO:0045121">
    <property type="term" value="C:membrane raft"/>
    <property type="evidence" value="ECO:0007669"/>
    <property type="project" value="UniProtKB-SubCell"/>
</dbReference>
<keyword evidence="10" id="KW-1003">Cell membrane</keyword>
<evidence type="ECO:0000256" key="8">
    <source>
        <dbReference type="ARBA" id="ARBA00007029"/>
    </source>
</evidence>
<dbReference type="GO" id="GO:0016477">
    <property type="term" value="P:cell migration"/>
    <property type="evidence" value="ECO:0007669"/>
    <property type="project" value="InterPro"/>
</dbReference>
<comment type="similarity">
    <text evidence="8">Belongs to the podocalyxin family.</text>
</comment>
<evidence type="ECO:0000256" key="21">
    <source>
        <dbReference type="SAM" id="SignalP"/>
    </source>
</evidence>
<evidence type="ECO:0000256" key="18">
    <source>
        <dbReference type="ARBA" id="ARBA00031141"/>
    </source>
</evidence>
<dbReference type="GO" id="GO:0033634">
    <property type="term" value="P:positive regulation of cell-cell adhesion mediated by integrin"/>
    <property type="evidence" value="ECO:0007669"/>
    <property type="project" value="TreeGrafter"/>
</dbReference>
<evidence type="ECO:0000313" key="22">
    <source>
        <dbReference type="Ensembl" id="ENSDCDP00010056639.1"/>
    </source>
</evidence>
<reference evidence="22 23" key="1">
    <citation type="submission" date="2020-06" db="EMBL/GenBank/DDBJ databases">
        <authorList>
            <consortium name="Wellcome Sanger Institute Data Sharing"/>
        </authorList>
    </citation>
    <scope>NUCLEOTIDE SEQUENCE [LARGE SCALE GENOMIC DNA]</scope>
</reference>
<keyword evidence="23" id="KW-1185">Reference proteome</keyword>
<feature type="region of interest" description="Disordered" evidence="19">
    <location>
        <begin position="34"/>
        <end position="54"/>
    </location>
</feature>
<dbReference type="GeneTree" id="ENSGT00730000111314"/>
<feature type="transmembrane region" description="Helical" evidence="20">
    <location>
        <begin position="281"/>
        <end position="304"/>
    </location>
</feature>
<gene>
    <name evidence="22" type="primary">PODXL</name>
</gene>
<dbReference type="GO" id="GO:0016324">
    <property type="term" value="C:apical plasma membrane"/>
    <property type="evidence" value="ECO:0007669"/>
    <property type="project" value="UniProtKB-SubCell"/>
</dbReference>
<evidence type="ECO:0000256" key="12">
    <source>
        <dbReference type="ARBA" id="ARBA00022729"/>
    </source>
</evidence>
<reference evidence="22" key="3">
    <citation type="submission" date="2025-09" db="UniProtKB">
        <authorList>
            <consortium name="Ensembl"/>
        </authorList>
    </citation>
    <scope>IDENTIFICATION</scope>
</reference>
<feature type="compositionally biased region" description="Low complexity" evidence="19">
    <location>
        <begin position="114"/>
        <end position="139"/>
    </location>
</feature>
<feature type="compositionally biased region" description="Polar residues" evidence="19">
    <location>
        <begin position="96"/>
        <end position="113"/>
    </location>
</feature>
<dbReference type="GO" id="GO:0001726">
    <property type="term" value="C:ruffle"/>
    <property type="evidence" value="ECO:0007669"/>
    <property type="project" value="UniProtKB-SubCell"/>
</dbReference>
<evidence type="ECO:0000256" key="9">
    <source>
        <dbReference type="ARBA" id="ARBA00017371"/>
    </source>
</evidence>
<dbReference type="GO" id="GO:0031528">
    <property type="term" value="C:microvillus membrane"/>
    <property type="evidence" value="ECO:0007669"/>
    <property type="project" value="TreeGrafter"/>
</dbReference>
<evidence type="ECO:0000313" key="23">
    <source>
        <dbReference type="Proteomes" id="UP000694580"/>
    </source>
</evidence>
<dbReference type="Pfam" id="PF06365">
    <property type="entry name" value="CD34_antigen"/>
    <property type="match status" value="1"/>
</dbReference>
<dbReference type="GO" id="GO:0030027">
    <property type="term" value="C:lamellipodium"/>
    <property type="evidence" value="ECO:0007669"/>
    <property type="project" value="UniProtKB-SubCell"/>
</dbReference>
<keyword evidence="15 20" id="KW-0472">Membrane</keyword>
<feature type="region of interest" description="Disordered" evidence="19">
    <location>
        <begin position="96"/>
        <end position="197"/>
    </location>
</feature>
<feature type="compositionally biased region" description="Polar residues" evidence="19">
    <location>
        <begin position="140"/>
        <end position="163"/>
    </location>
</feature>
<evidence type="ECO:0000256" key="19">
    <source>
        <dbReference type="SAM" id="MobiDB-lite"/>
    </source>
</evidence>
<evidence type="ECO:0000256" key="16">
    <source>
        <dbReference type="ARBA" id="ARBA00023180"/>
    </source>
</evidence>
<dbReference type="Ensembl" id="ENSDCDT00010067288.1">
    <property type="protein sequence ID" value="ENSDCDP00010056639.1"/>
    <property type="gene ID" value="ENSDCDG00010032253.1"/>
</dbReference>
<feature type="chain" id="PRO_5044326125" description="Podocalyxin" evidence="21">
    <location>
        <begin position="20"/>
        <end position="368"/>
    </location>
</feature>
<dbReference type="InterPro" id="IPR013836">
    <property type="entry name" value="CD34/Podocalyxin"/>
</dbReference>
<name>A0AAY4EH07_9TELE</name>
<evidence type="ECO:0000256" key="17">
    <source>
        <dbReference type="ARBA" id="ARBA00023273"/>
    </source>
</evidence>
<keyword evidence="12 21" id="KW-0732">Signal</keyword>
<comment type="subcellular location">
    <subcellularLocation>
        <location evidence="2">Apical cell membrane</location>
    </subcellularLocation>
    <subcellularLocation>
        <location evidence="6">Cell projection</location>
        <location evidence="6">Filopodium</location>
    </subcellularLocation>
    <subcellularLocation>
        <location evidence="7">Cell projection</location>
        <location evidence="7">Lamellipodium</location>
    </subcellularLocation>
    <subcellularLocation>
        <location evidence="1">Cell projection</location>
        <location evidence="1">Microvillus</location>
    </subcellularLocation>
    <subcellularLocation>
        <location evidence="4">Cell projection</location>
        <location evidence="4">Ruffle</location>
    </subcellularLocation>
    <subcellularLocation>
        <location evidence="3">Membrane raft</location>
    </subcellularLocation>
    <subcellularLocation>
        <location evidence="5">Membrane</location>
        <topology evidence="5">Single-pass type I membrane protein</topology>
    </subcellularLocation>
</comment>
<evidence type="ECO:0000256" key="15">
    <source>
        <dbReference type="ARBA" id="ARBA00023136"/>
    </source>
</evidence>
<evidence type="ECO:0000256" key="6">
    <source>
        <dbReference type="ARBA" id="ARBA00004486"/>
    </source>
</evidence>
<keyword evidence="16" id="KW-0325">Glycoprotein</keyword>
<dbReference type="GO" id="GO:0007155">
    <property type="term" value="P:cell adhesion"/>
    <property type="evidence" value="ECO:0007669"/>
    <property type="project" value="UniProtKB-KW"/>
</dbReference>
<protein>
    <recommendedName>
        <fullName evidence="9">Podocalyxin</fullName>
    </recommendedName>
    <alternativeName>
        <fullName evidence="18">Podocalyxin-like protein 1</fullName>
    </alternativeName>
</protein>
<evidence type="ECO:0000256" key="10">
    <source>
        <dbReference type="ARBA" id="ARBA00022475"/>
    </source>
</evidence>
<dbReference type="PANTHER" id="PTHR12067">
    <property type="entry name" value="PODOCALYXIN"/>
    <property type="match status" value="1"/>
</dbReference>
<dbReference type="InterPro" id="IPR017403">
    <property type="entry name" value="PODXL"/>
</dbReference>
<feature type="compositionally biased region" description="Polar residues" evidence="19">
    <location>
        <begin position="35"/>
        <end position="53"/>
    </location>
</feature>
<dbReference type="AlphaFoldDB" id="A0AAY4EH07"/>
<evidence type="ECO:0000256" key="5">
    <source>
        <dbReference type="ARBA" id="ARBA00004479"/>
    </source>
</evidence>
<evidence type="ECO:0000256" key="13">
    <source>
        <dbReference type="ARBA" id="ARBA00022889"/>
    </source>
</evidence>
<dbReference type="GO" id="GO:0022408">
    <property type="term" value="P:negative regulation of cell-cell adhesion"/>
    <property type="evidence" value="ECO:0007669"/>
    <property type="project" value="TreeGrafter"/>
</dbReference>
<keyword evidence="14 20" id="KW-1133">Transmembrane helix</keyword>
<organism evidence="22 23">
    <name type="scientific">Denticeps clupeoides</name>
    <name type="common">denticle herring</name>
    <dbReference type="NCBI Taxonomy" id="299321"/>
    <lineage>
        <taxon>Eukaryota</taxon>
        <taxon>Metazoa</taxon>
        <taxon>Chordata</taxon>
        <taxon>Craniata</taxon>
        <taxon>Vertebrata</taxon>
        <taxon>Euteleostomi</taxon>
        <taxon>Actinopterygii</taxon>
        <taxon>Neopterygii</taxon>
        <taxon>Teleostei</taxon>
        <taxon>Clupei</taxon>
        <taxon>Clupeiformes</taxon>
        <taxon>Denticipitoidei</taxon>
        <taxon>Denticipitidae</taxon>
        <taxon>Denticeps</taxon>
    </lineage>
</organism>
<dbReference type="GO" id="GO:0030175">
    <property type="term" value="C:filopodium"/>
    <property type="evidence" value="ECO:0007669"/>
    <property type="project" value="UniProtKB-SubCell"/>
</dbReference>
<feature type="signal peptide" evidence="21">
    <location>
        <begin position="1"/>
        <end position="19"/>
    </location>
</feature>
<keyword evidence="17" id="KW-0966">Cell projection</keyword>
<evidence type="ECO:0000256" key="1">
    <source>
        <dbReference type="ARBA" id="ARBA00004105"/>
    </source>
</evidence>
<evidence type="ECO:0000256" key="3">
    <source>
        <dbReference type="ARBA" id="ARBA00004285"/>
    </source>
</evidence>
<dbReference type="Proteomes" id="UP000694580">
    <property type="component" value="Chromosome 15"/>
</dbReference>
<dbReference type="GeneID" id="114764934"/>
<dbReference type="PANTHER" id="PTHR12067:SF5">
    <property type="entry name" value="PODOCALYXIN"/>
    <property type="match status" value="1"/>
</dbReference>
<evidence type="ECO:0000256" key="2">
    <source>
        <dbReference type="ARBA" id="ARBA00004221"/>
    </source>
</evidence>
<evidence type="ECO:0000256" key="7">
    <source>
        <dbReference type="ARBA" id="ARBA00004510"/>
    </source>
</evidence>
<reference evidence="22" key="2">
    <citation type="submission" date="2025-08" db="UniProtKB">
        <authorList>
            <consortium name="Ensembl"/>
        </authorList>
    </citation>
    <scope>IDENTIFICATION</scope>
</reference>
<keyword evidence="11 20" id="KW-0812">Transmembrane</keyword>
<evidence type="ECO:0000256" key="20">
    <source>
        <dbReference type="SAM" id="Phobius"/>
    </source>
</evidence>
<dbReference type="GO" id="GO:0032534">
    <property type="term" value="P:regulation of microvillus assembly"/>
    <property type="evidence" value="ECO:0007669"/>
    <property type="project" value="TreeGrafter"/>
</dbReference>
<evidence type="ECO:0000256" key="11">
    <source>
        <dbReference type="ARBA" id="ARBA00022692"/>
    </source>
</evidence>
<dbReference type="RefSeq" id="XP_028810749.1">
    <property type="nucleotide sequence ID" value="XM_028954916.1"/>
</dbReference>
<accession>A0AAY4EH07</accession>
<keyword evidence="13" id="KW-0130">Cell adhesion</keyword>